<dbReference type="PANTHER" id="PTHR31973">
    <property type="entry name" value="POLYPROTEIN, PUTATIVE-RELATED"/>
    <property type="match status" value="1"/>
</dbReference>
<reference evidence="7" key="1">
    <citation type="submission" date="2020-01" db="EMBL/GenBank/DDBJ databases">
        <authorList>
            <person name="Mishra B."/>
        </authorList>
    </citation>
    <scope>NUCLEOTIDE SEQUENCE [LARGE SCALE GENOMIC DNA]</scope>
</reference>
<feature type="compositionally biased region" description="Acidic residues" evidence="5">
    <location>
        <begin position="152"/>
        <end position="165"/>
    </location>
</feature>
<dbReference type="InterPro" id="IPR007527">
    <property type="entry name" value="Znf_SWIM"/>
</dbReference>
<dbReference type="PANTHER" id="PTHR31973:SF187">
    <property type="entry name" value="MUTATOR TRANSPOSASE MUDRA PROTEIN"/>
    <property type="match status" value="1"/>
</dbReference>
<evidence type="ECO:0000256" key="5">
    <source>
        <dbReference type="SAM" id="MobiDB-lite"/>
    </source>
</evidence>
<feature type="domain" description="SWIM-type" evidence="6">
    <location>
        <begin position="639"/>
        <end position="671"/>
    </location>
</feature>
<dbReference type="OrthoDB" id="1098875at2759"/>
<organism evidence="7 8">
    <name type="scientific">Microthlaspi erraticum</name>
    <dbReference type="NCBI Taxonomy" id="1685480"/>
    <lineage>
        <taxon>Eukaryota</taxon>
        <taxon>Viridiplantae</taxon>
        <taxon>Streptophyta</taxon>
        <taxon>Embryophyta</taxon>
        <taxon>Tracheophyta</taxon>
        <taxon>Spermatophyta</taxon>
        <taxon>Magnoliopsida</taxon>
        <taxon>eudicotyledons</taxon>
        <taxon>Gunneridae</taxon>
        <taxon>Pentapetalae</taxon>
        <taxon>rosids</taxon>
        <taxon>malvids</taxon>
        <taxon>Brassicales</taxon>
        <taxon>Brassicaceae</taxon>
        <taxon>Coluteocarpeae</taxon>
        <taxon>Microthlaspi</taxon>
    </lineage>
</organism>
<dbReference type="Proteomes" id="UP000467841">
    <property type="component" value="Unassembled WGS sequence"/>
</dbReference>
<sequence>MEQLILVCGKWSFYRNSWFFLVDKSKGGRVVGAGRKTSFMQLMRMVCEEFGLDLNKEEVQLSYLLPKKVLDSLPADTPPVFICNSTQFLAYLQQIKTETTRLCVEIQTKSTEGKPMEEDSSDGSQQSSPGAEEIWPENRNDDGEDTSRFDYCDDPDGASSDDEEYGTTKGRFAKEEDDGDGMNGSGNQIPEFRGCGSVDLVVGERFNTKTELELRLKMLTVALKFDYNVGNSTPTLLTAKCWVEGCSWRVRATTVGQSPAFYIKTYVQHHSCSITERSARARQATYKILGCLYKDFVGGVGQRVLPSHVADGLNRRYGLRVDYWKAHRSLRFARQLVSGSFESGYQDLPTYLYMIRRANPGTLTKLEVDDADRFKYLFIAFSASIHGFRFMRKVVVVDGTFLQGKYRGTLLIATTQDGNFNIFPIAFGIVDTENDESWEWFFTQLHRVIPDDEELAVISDRHGSISRAIAIVYPLASRGVCTYHFRKNVMLKFRGKESYKLVKKAAAAYRLVDFNLIFAQIQALDPELHNYLVNADVRWWTRVHFPGNRYNFTTSNIAECMNKVLSDARGYPIVELVDEARSMLTRWFAARRRKASLMKTFLTTGVEKLLESRVDNSKLWTAQEIDDDQIQVTCGGILHVVNITARMCTCRRFDLDKIPCVHALAAALSANIPRVTLAHPYHRAESVSNAYAKVVMPRDISQPAPQVVSDKVCKPPKLRQPPGRPKNSRIKGVLEVVMDRKRPRKEHSCSKCHQSGHNRTTCEA</sequence>
<dbReference type="Pfam" id="PF04434">
    <property type="entry name" value="SWIM"/>
    <property type="match status" value="1"/>
</dbReference>
<dbReference type="GO" id="GO:0008270">
    <property type="term" value="F:zinc ion binding"/>
    <property type="evidence" value="ECO:0007669"/>
    <property type="project" value="UniProtKB-KW"/>
</dbReference>
<evidence type="ECO:0000256" key="4">
    <source>
        <dbReference type="PROSITE-ProRule" id="PRU00325"/>
    </source>
</evidence>
<comment type="caution">
    <text evidence="7">The sequence shown here is derived from an EMBL/GenBank/DDBJ whole genome shotgun (WGS) entry which is preliminary data.</text>
</comment>
<dbReference type="InterPro" id="IPR006564">
    <property type="entry name" value="Znf_PMZ"/>
</dbReference>
<dbReference type="EMBL" id="CACVBM020001717">
    <property type="protein sequence ID" value="CAA7058019.1"/>
    <property type="molecule type" value="Genomic_DNA"/>
</dbReference>
<dbReference type="AlphaFoldDB" id="A0A6D2KXJ5"/>
<dbReference type="PROSITE" id="PS50966">
    <property type="entry name" value="ZF_SWIM"/>
    <property type="match status" value="1"/>
</dbReference>
<dbReference type="Pfam" id="PF10551">
    <property type="entry name" value="MULE"/>
    <property type="match status" value="1"/>
</dbReference>
<name>A0A6D2KXJ5_9BRAS</name>
<keyword evidence="8" id="KW-1185">Reference proteome</keyword>
<proteinExistence type="predicted"/>
<feature type="region of interest" description="Disordered" evidence="5">
    <location>
        <begin position="109"/>
        <end position="189"/>
    </location>
</feature>
<evidence type="ECO:0000256" key="1">
    <source>
        <dbReference type="ARBA" id="ARBA00022723"/>
    </source>
</evidence>
<evidence type="ECO:0000313" key="8">
    <source>
        <dbReference type="Proteomes" id="UP000467841"/>
    </source>
</evidence>
<dbReference type="InterPro" id="IPR004332">
    <property type="entry name" value="Transposase_MuDR"/>
</dbReference>
<keyword evidence="2 4" id="KW-0863">Zinc-finger</keyword>
<feature type="compositionally biased region" description="Basic and acidic residues" evidence="5">
    <location>
        <begin position="136"/>
        <end position="151"/>
    </location>
</feature>
<gene>
    <name evidence="7" type="ORF">MERR_LOCUS45255</name>
</gene>
<evidence type="ECO:0000313" key="7">
    <source>
        <dbReference type="EMBL" id="CAA7058019.1"/>
    </source>
</evidence>
<evidence type="ECO:0000256" key="2">
    <source>
        <dbReference type="ARBA" id="ARBA00022771"/>
    </source>
</evidence>
<dbReference type="InterPro" id="IPR018289">
    <property type="entry name" value="MULE_transposase_dom"/>
</dbReference>
<accession>A0A6D2KXJ5</accession>
<evidence type="ECO:0000256" key="3">
    <source>
        <dbReference type="ARBA" id="ARBA00022833"/>
    </source>
</evidence>
<dbReference type="Pfam" id="PF03108">
    <property type="entry name" value="DBD_Tnp_Mut"/>
    <property type="match status" value="1"/>
</dbReference>
<dbReference type="SMART" id="SM00575">
    <property type="entry name" value="ZnF_PMZ"/>
    <property type="match status" value="1"/>
</dbReference>
<feature type="compositionally biased region" description="Polar residues" evidence="5">
    <location>
        <begin position="751"/>
        <end position="764"/>
    </location>
</feature>
<evidence type="ECO:0000259" key="6">
    <source>
        <dbReference type="PROSITE" id="PS50966"/>
    </source>
</evidence>
<protein>
    <recommendedName>
        <fullName evidence="6">SWIM-type domain-containing protein</fullName>
    </recommendedName>
</protein>
<keyword evidence="3" id="KW-0862">Zinc</keyword>
<keyword evidence="1" id="KW-0479">Metal-binding</keyword>
<feature type="region of interest" description="Disordered" evidence="5">
    <location>
        <begin position="741"/>
        <end position="764"/>
    </location>
</feature>
<feature type="region of interest" description="Disordered" evidence="5">
    <location>
        <begin position="703"/>
        <end position="728"/>
    </location>
</feature>